<dbReference type="EC" id="2.1.1.77" evidence="3"/>
<comment type="similarity">
    <text evidence="2">Belongs to the methyltransferase superfamily. L-isoaspartyl/D-aspartyl protein methyltransferase family.</text>
</comment>
<sequence length="436" mass="46437">MTSLNGGEHVIRAANTTGDFERAARLRDELVDTLRSRGKIVSPAVEKAFRTVARETFVPPGTPLEEVYAVDRAVVTKTDEHGRSLSSVSATYIQARMIEMADIHPGMAVLEIGSGGYNAALLAEIVGPDGYVVSIDIDSEIVERAGALLSRTGYGGRVSVVHADAEYPVPGFGPFDRTLVTVGAWDIPPAWLDQLVADGVLVVPLRMNGITRTIAFRRDGDHLTSSDAEVAGFVPIQGQGAHTERTFLLPDPNGARLWLQFDSGAPEEIRLLDGVLATESVSVWSGVTIGKGISFADLHLWLAAFLPGFCRISADPGTDLAAKLGKTWFPLGGVVGGSFAYLAVRPAMDDTGVEFGATAHGGRAAAIALVEQIQAWDRTGRHRSPSFGFWPAGSTVPKLPEPSAVLHKRHGAVSISWLPASQNTPIIRPRRVGGVN</sequence>
<dbReference type="Pfam" id="PF01135">
    <property type="entry name" value="PCMT"/>
    <property type="match status" value="1"/>
</dbReference>
<evidence type="ECO:0000256" key="7">
    <source>
        <dbReference type="ARBA" id="ARBA00022679"/>
    </source>
</evidence>
<protein>
    <recommendedName>
        <fullName evidence="4">Protein-L-isoaspartate O-methyltransferase</fullName>
        <ecNumber evidence="3">2.1.1.77</ecNumber>
    </recommendedName>
    <alternativeName>
        <fullName evidence="11">L-isoaspartyl protein carboxyl methyltransferase</fullName>
    </alternativeName>
    <alternativeName>
        <fullName evidence="9">Protein L-isoaspartyl methyltransferase</fullName>
    </alternativeName>
    <alternativeName>
        <fullName evidence="10">Protein-beta-aspartate methyltransferase</fullName>
    </alternativeName>
</protein>
<evidence type="ECO:0000256" key="4">
    <source>
        <dbReference type="ARBA" id="ARBA00013346"/>
    </source>
</evidence>
<dbReference type="GO" id="GO:0032259">
    <property type="term" value="P:methylation"/>
    <property type="evidence" value="ECO:0007669"/>
    <property type="project" value="UniProtKB-KW"/>
</dbReference>
<reference evidence="12 13" key="1">
    <citation type="journal article" date="2011" name="Stand. Genomic Sci.">
        <title>Complete genome sequence of Thermomonospora curvata type strain (B9).</title>
        <authorList>
            <person name="Chertkov O."/>
            <person name="Sikorski J."/>
            <person name="Nolan M."/>
            <person name="Lapidus A."/>
            <person name="Lucas S."/>
            <person name="Del Rio T.G."/>
            <person name="Tice H."/>
            <person name="Cheng J.F."/>
            <person name="Goodwin L."/>
            <person name="Pitluck S."/>
            <person name="Liolios K."/>
            <person name="Ivanova N."/>
            <person name="Mavromatis K."/>
            <person name="Mikhailova N."/>
            <person name="Ovchinnikova G."/>
            <person name="Pati A."/>
            <person name="Chen A."/>
            <person name="Palaniappan K."/>
            <person name="Djao O.D."/>
            <person name="Land M."/>
            <person name="Hauser L."/>
            <person name="Chang Y.J."/>
            <person name="Jeffries C.D."/>
            <person name="Brettin T."/>
            <person name="Han C."/>
            <person name="Detter J.C."/>
            <person name="Rohde M."/>
            <person name="Goker M."/>
            <person name="Woyke T."/>
            <person name="Bristow J."/>
            <person name="Eisen J.A."/>
            <person name="Markowitz V."/>
            <person name="Hugenholtz P."/>
            <person name="Klenk H.P."/>
            <person name="Kyrpides N.C."/>
        </authorList>
    </citation>
    <scope>NUCLEOTIDE SEQUENCE [LARGE SCALE GENOMIC DNA]</scope>
    <source>
        <strain evidence="13">ATCC 19995 / DSM 43183 / JCM 3096 / KCTC 9072 / NBRC 15933 / NCIMB 10081 / Henssen B9</strain>
    </source>
</reference>
<gene>
    <name evidence="12" type="ordered locus">Tcur_4645</name>
</gene>
<dbReference type="PANTHER" id="PTHR11579:SF0">
    <property type="entry name" value="PROTEIN-L-ISOASPARTATE(D-ASPARTATE) O-METHYLTRANSFERASE"/>
    <property type="match status" value="1"/>
</dbReference>
<comment type="subcellular location">
    <subcellularLocation>
        <location evidence="1">Cytoplasm</location>
    </subcellularLocation>
</comment>
<name>D1A668_THECD</name>
<evidence type="ECO:0000256" key="1">
    <source>
        <dbReference type="ARBA" id="ARBA00004496"/>
    </source>
</evidence>
<dbReference type="Proteomes" id="UP000001918">
    <property type="component" value="Chromosome"/>
</dbReference>
<dbReference type="PANTHER" id="PTHR11579">
    <property type="entry name" value="PROTEIN-L-ISOASPARTATE O-METHYLTRANSFERASE"/>
    <property type="match status" value="1"/>
</dbReference>
<keyword evidence="8" id="KW-0949">S-adenosyl-L-methionine</keyword>
<keyword evidence="5" id="KW-0963">Cytoplasm</keyword>
<dbReference type="eggNOG" id="COG2518">
    <property type="taxonomic scope" value="Bacteria"/>
</dbReference>
<dbReference type="HOGENOM" id="CLU_037629_2_0_11"/>
<evidence type="ECO:0000313" key="13">
    <source>
        <dbReference type="Proteomes" id="UP000001918"/>
    </source>
</evidence>
<evidence type="ECO:0000256" key="11">
    <source>
        <dbReference type="ARBA" id="ARBA00031350"/>
    </source>
</evidence>
<evidence type="ECO:0000256" key="10">
    <source>
        <dbReference type="ARBA" id="ARBA00031323"/>
    </source>
</evidence>
<evidence type="ECO:0000256" key="8">
    <source>
        <dbReference type="ARBA" id="ARBA00022691"/>
    </source>
</evidence>
<evidence type="ECO:0000256" key="6">
    <source>
        <dbReference type="ARBA" id="ARBA00022603"/>
    </source>
</evidence>
<evidence type="ECO:0000256" key="9">
    <source>
        <dbReference type="ARBA" id="ARBA00030757"/>
    </source>
</evidence>
<dbReference type="STRING" id="471852.Tcur_4645"/>
<keyword evidence="13" id="KW-1185">Reference proteome</keyword>
<evidence type="ECO:0000313" key="12">
    <source>
        <dbReference type="EMBL" id="ACZ00167.1"/>
    </source>
</evidence>
<proteinExistence type="inferred from homology"/>
<dbReference type="OrthoDB" id="4035289at2"/>
<keyword evidence="7" id="KW-0808">Transferase</keyword>
<dbReference type="EMBL" id="CP001738">
    <property type="protein sequence ID" value="ACZ00167.1"/>
    <property type="molecule type" value="Genomic_DNA"/>
</dbReference>
<keyword evidence="6" id="KW-0489">Methyltransferase</keyword>
<evidence type="ECO:0000256" key="5">
    <source>
        <dbReference type="ARBA" id="ARBA00022490"/>
    </source>
</evidence>
<evidence type="ECO:0000256" key="3">
    <source>
        <dbReference type="ARBA" id="ARBA00011890"/>
    </source>
</evidence>
<dbReference type="InterPro" id="IPR029063">
    <property type="entry name" value="SAM-dependent_MTases_sf"/>
</dbReference>
<accession>D1A668</accession>
<dbReference type="Gene3D" id="3.40.50.150">
    <property type="entry name" value="Vaccinia Virus protein VP39"/>
    <property type="match status" value="1"/>
</dbReference>
<dbReference type="SUPFAM" id="SSF53335">
    <property type="entry name" value="S-adenosyl-L-methionine-dependent methyltransferases"/>
    <property type="match status" value="1"/>
</dbReference>
<dbReference type="InterPro" id="IPR027573">
    <property type="entry name" value="Methyltran_FxLD"/>
</dbReference>
<dbReference type="NCBIfam" id="TIGR04364">
    <property type="entry name" value="methyltran_FxLD"/>
    <property type="match status" value="1"/>
</dbReference>
<dbReference type="AlphaFoldDB" id="D1A668"/>
<evidence type="ECO:0000256" key="2">
    <source>
        <dbReference type="ARBA" id="ARBA00005369"/>
    </source>
</evidence>
<dbReference type="GO" id="GO:0004719">
    <property type="term" value="F:protein-L-isoaspartate (D-aspartate) O-methyltransferase activity"/>
    <property type="evidence" value="ECO:0007669"/>
    <property type="project" value="UniProtKB-EC"/>
</dbReference>
<dbReference type="KEGG" id="tcu:Tcur_4645"/>
<dbReference type="GO" id="GO:0005737">
    <property type="term" value="C:cytoplasm"/>
    <property type="evidence" value="ECO:0007669"/>
    <property type="project" value="UniProtKB-SubCell"/>
</dbReference>
<dbReference type="InterPro" id="IPR000682">
    <property type="entry name" value="PCMT"/>
</dbReference>
<organism evidence="12 13">
    <name type="scientific">Thermomonospora curvata (strain ATCC 19995 / DSM 43183 / JCM 3096 / KCTC 9072 / NBRC 15933 / NCIMB 10081 / Henssen B9)</name>
    <dbReference type="NCBI Taxonomy" id="471852"/>
    <lineage>
        <taxon>Bacteria</taxon>
        <taxon>Bacillati</taxon>
        <taxon>Actinomycetota</taxon>
        <taxon>Actinomycetes</taxon>
        <taxon>Streptosporangiales</taxon>
        <taxon>Thermomonosporaceae</taxon>
        <taxon>Thermomonospora</taxon>
    </lineage>
</organism>